<name>A0A2N4UWD2_9GAMM</name>
<organism evidence="1 2">
    <name type="scientific">Photobacterium carnosum</name>
    <dbReference type="NCBI Taxonomy" id="2023717"/>
    <lineage>
        <taxon>Bacteria</taxon>
        <taxon>Pseudomonadati</taxon>
        <taxon>Pseudomonadota</taxon>
        <taxon>Gammaproteobacteria</taxon>
        <taxon>Vibrionales</taxon>
        <taxon>Vibrionaceae</taxon>
        <taxon>Photobacterium</taxon>
    </lineage>
</organism>
<dbReference type="EMBL" id="NPIB01000002">
    <property type="protein sequence ID" value="PLC59326.1"/>
    <property type="molecule type" value="Genomic_DNA"/>
</dbReference>
<protein>
    <submittedName>
        <fullName evidence="1">Uncharacterized protein</fullName>
    </submittedName>
</protein>
<dbReference type="GeneID" id="69966021"/>
<dbReference type="Proteomes" id="UP000234420">
    <property type="component" value="Unassembled WGS sequence"/>
</dbReference>
<reference evidence="1 2" key="1">
    <citation type="journal article" date="2018" name="Syst. Appl. Microbiol.">
        <title>Photobacterium carnosum sp. nov., isolated from spoiled modified atmosphere packaged poultry meat.</title>
        <authorList>
            <person name="Hilgarth M."/>
            <person name="Fuertes S."/>
            <person name="Ehrmann M."/>
            <person name="Vogel R.F."/>
        </authorList>
    </citation>
    <scope>NUCLEOTIDE SEQUENCE [LARGE SCALE GENOMIC DNA]</scope>
    <source>
        <strain evidence="1 2">TMW 2.2021</strain>
    </source>
</reference>
<accession>A0A2N4UWD2</accession>
<keyword evidence="2" id="KW-1185">Reference proteome</keyword>
<proteinExistence type="predicted"/>
<dbReference type="AlphaFoldDB" id="A0A2N4UWD2"/>
<dbReference type="RefSeq" id="WP_101767527.1">
    <property type="nucleotide sequence ID" value="NZ_BPPU01000003.1"/>
</dbReference>
<evidence type="ECO:0000313" key="1">
    <source>
        <dbReference type="EMBL" id="PLC59326.1"/>
    </source>
</evidence>
<gene>
    <name evidence="1" type="ORF">CIK00_03390</name>
</gene>
<evidence type="ECO:0000313" key="2">
    <source>
        <dbReference type="Proteomes" id="UP000234420"/>
    </source>
</evidence>
<sequence>MTINHIETLVRGVFDKMETYCAGSAKKNIGDYSDQLSANDSFKDKNKIIDFYCSIFRYYEQNGLSKSVVDRLYTVYGTNFGYGYGITPNKIISLGIGQHGSDAKIVGDELPDISIKKLFESLFKGVAKNEPLPEIFRPLQLTTDCETLDYAFNTVKRASINELYQKKRAAMINSNSWDDGEINSAHYSITASQHAAFIEDGDLCPLNTKNLMKYHKYSQQDAKKMYSVLTFLADGVKPVKILKRPKQLPPLQKILSLGLDSDHKYYAWELEHIEEWALYNKEHLSEDENELLLKELDAPLPIKSYSFWLQATKEWYEESHRDGCEWSLLATQTKHRHIVNMIRHNAVGYCQIWRYASDMNRSCYHEKAKTTILTKILKEFPVLASACLAQLSGNNGRDD</sequence>
<comment type="caution">
    <text evidence="1">The sequence shown here is derived from an EMBL/GenBank/DDBJ whole genome shotgun (WGS) entry which is preliminary data.</text>
</comment>